<evidence type="ECO:0000256" key="3">
    <source>
        <dbReference type="ARBA" id="ARBA00023163"/>
    </source>
</evidence>
<dbReference type="Gene3D" id="1.10.357.10">
    <property type="entry name" value="Tetracycline Repressor, domain 2"/>
    <property type="match status" value="1"/>
</dbReference>
<dbReference type="PROSITE" id="PS50977">
    <property type="entry name" value="HTH_TETR_2"/>
    <property type="match status" value="1"/>
</dbReference>
<evidence type="ECO:0000313" key="6">
    <source>
        <dbReference type="EMBL" id="VEG57308.1"/>
    </source>
</evidence>
<dbReference type="AlphaFoldDB" id="A0A448IXY0"/>
<evidence type="ECO:0000259" key="5">
    <source>
        <dbReference type="PROSITE" id="PS50977"/>
    </source>
</evidence>
<feature type="DNA-binding region" description="H-T-H motif" evidence="4">
    <location>
        <begin position="63"/>
        <end position="82"/>
    </location>
</feature>
<dbReference type="PANTHER" id="PTHR30055:SF234">
    <property type="entry name" value="HTH-TYPE TRANSCRIPTIONAL REGULATOR BETI"/>
    <property type="match status" value="1"/>
</dbReference>
<dbReference type="PANTHER" id="PTHR30055">
    <property type="entry name" value="HTH-TYPE TRANSCRIPTIONAL REGULATOR RUTR"/>
    <property type="match status" value="1"/>
</dbReference>
<reference evidence="6 7" key="1">
    <citation type="submission" date="2018-12" db="EMBL/GenBank/DDBJ databases">
        <authorList>
            <consortium name="Pathogen Informatics"/>
        </authorList>
    </citation>
    <scope>NUCLEOTIDE SEQUENCE [LARGE SCALE GENOMIC DNA]</scope>
    <source>
        <strain evidence="6 7">NCTC10437</strain>
    </source>
</reference>
<accession>A0A448IXY0</accession>
<sequence length="214" mass="23481">MGPFGATLHAERAEPRLKCVNPPAKVIYLRSYGDRDRDDHDVVRAVLDATVDLLRDQSFDDLTTRQIADRAGVAHSDLCAYFRSKDAIVAEVYLGLLRDAPLAVDVEESARTRVVALFHQLVMLPADRPGLAAACSSAMISQDKTVQPIRRRIQAELHRRVRTVLRSDAWPEVAQTLEFGLVGAMVQASSGAATFEGMADELARVVTTLLPETS</sequence>
<keyword evidence="2 4" id="KW-0238">DNA-binding</keyword>
<dbReference type="InterPro" id="IPR001647">
    <property type="entry name" value="HTH_TetR"/>
</dbReference>
<dbReference type="PRINTS" id="PR00455">
    <property type="entry name" value="HTHTETR"/>
</dbReference>
<dbReference type="KEGG" id="mauu:NCTC10437_04316"/>
<dbReference type="InterPro" id="IPR050109">
    <property type="entry name" value="HTH-type_TetR-like_transc_reg"/>
</dbReference>
<name>A0A448IXY0_MYCAU</name>
<protein>
    <submittedName>
        <fullName evidence="6">TetR family transcriptional regulator</fullName>
    </submittedName>
</protein>
<evidence type="ECO:0000256" key="2">
    <source>
        <dbReference type="ARBA" id="ARBA00023125"/>
    </source>
</evidence>
<proteinExistence type="predicted"/>
<evidence type="ECO:0000256" key="1">
    <source>
        <dbReference type="ARBA" id="ARBA00023015"/>
    </source>
</evidence>
<dbReference type="STRING" id="1791.GCA_001049355_05502"/>
<dbReference type="GO" id="GO:0000976">
    <property type="term" value="F:transcription cis-regulatory region binding"/>
    <property type="evidence" value="ECO:0007669"/>
    <property type="project" value="TreeGrafter"/>
</dbReference>
<organism evidence="6 7">
    <name type="scientific">Mycolicibacterium aurum</name>
    <name type="common">Mycobacterium aurum</name>
    <dbReference type="NCBI Taxonomy" id="1791"/>
    <lineage>
        <taxon>Bacteria</taxon>
        <taxon>Bacillati</taxon>
        <taxon>Actinomycetota</taxon>
        <taxon>Actinomycetes</taxon>
        <taxon>Mycobacteriales</taxon>
        <taxon>Mycobacteriaceae</taxon>
        <taxon>Mycolicibacterium</taxon>
    </lineage>
</organism>
<dbReference type="Proteomes" id="UP000279306">
    <property type="component" value="Chromosome"/>
</dbReference>
<dbReference type="GO" id="GO:0003700">
    <property type="term" value="F:DNA-binding transcription factor activity"/>
    <property type="evidence" value="ECO:0007669"/>
    <property type="project" value="TreeGrafter"/>
</dbReference>
<keyword evidence="1" id="KW-0805">Transcription regulation</keyword>
<evidence type="ECO:0000313" key="7">
    <source>
        <dbReference type="Proteomes" id="UP000279306"/>
    </source>
</evidence>
<dbReference type="SUPFAM" id="SSF46689">
    <property type="entry name" value="Homeodomain-like"/>
    <property type="match status" value="1"/>
</dbReference>
<dbReference type="InterPro" id="IPR009057">
    <property type="entry name" value="Homeodomain-like_sf"/>
</dbReference>
<dbReference type="Pfam" id="PF00440">
    <property type="entry name" value="TetR_N"/>
    <property type="match status" value="1"/>
</dbReference>
<evidence type="ECO:0000256" key="4">
    <source>
        <dbReference type="PROSITE-ProRule" id="PRU00335"/>
    </source>
</evidence>
<feature type="domain" description="HTH tetR-type" evidence="5">
    <location>
        <begin position="40"/>
        <end position="100"/>
    </location>
</feature>
<keyword evidence="3" id="KW-0804">Transcription</keyword>
<dbReference type="EMBL" id="LR134356">
    <property type="protein sequence ID" value="VEG57308.1"/>
    <property type="molecule type" value="Genomic_DNA"/>
</dbReference>
<keyword evidence="7" id="KW-1185">Reference proteome</keyword>
<gene>
    <name evidence="6" type="ORF">NCTC10437_04316</name>
</gene>